<dbReference type="GeneID" id="69972350"/>
<dbReference type="EC" id="6.2.1.-" evidence="7"/>
<name>A0A0P0RIT1_9BURK</name>
<dbReference type="PANTHER" id="PTHR43859:SF4">
    <property type="entry name" value="BUTANOATE--COA LIGASE AAE1-RELATED"/>
    <property type="match status" value="1"/>
</dbReference>
<keyword evidence="2 7" id="KW-0436">Ligase</keyword>
<evidence type="ECO:0000313" key="8">
    <source>
        <dbReference type="Proteomes" id="UP000019146"/>
    </source>
</evidence>
<evidence type="ECO:0000256" key="2">
    <source>
        <dbReference type="ARBA" id="ARBA00022598"/>
    </source>
</evidence>
<dbReference type="EMBL" id="CP012747">
    <property type="protein sequence ID" value="ALL68673.1"/>
    <property type="molecule type" value="Genomic_DNA"/>
</dbReference>
<dbReference type="Pfam" id="PF00501">
    <property type="entry name" value="AMP-binding"/>
    <property type="match status" value="1"/>
</dbReference>
<dbReference type="InterPro" id="IPR020845">
    <property type="entry name" value="AMP-binding_CS"/>
</dbReference>
<organism evidence="7 8">
    <name type="scientific">Paraburkholderia caribensis MBA4</name>
    <dbReference type="NCBI Taxonomy" id="1323664"/>
    <lineage>
        <taxon>Bacteria</taxon>
        <taxon>Pseudomonadati</taxon>
        <taxon>Pseudomonadota</taxon>
        <taxon>Betaproteobacteria</taxon>
        <taxon>Burkholderiales</taxon>
        <taxon>Burkholderiaceae</taxon>
        <taxon>Paraburkholderia</taxon>
    </lineage>
</organism>
<dbReference type="Pfam" id="PF13193">
    <property type="entry name" value="AMP-binding_C"/>
    <property type="match status" value="1"/>
</dbReference>
<evidence type="ECO:0000256" key="1">
    <source>
        <dbReference type="ARBA" id="ARBA00006432"/>
    </source>
</evidence>
<comment type="similarity">
    <text evidence="1">Belongs to the ATP-dependent AMP-binding enzyme family.</text>
</comment>
<dbReference type="SUPFAM" id="SSF56801">
    <property type="entry name" value="Acetyl-CoA synthetase-like"/>
    <property type="match status" value="1"/>
</dbReference>
<dbReference type="KEGG" id="bcai:K788_0000303"/>
<dbReference type="InterPro" id="IPR045851">
    <property type="entry name" value="AMP-bd_C_sf"/>
</dbReference>
<keyword evidence="3" id="KW-0276">Fatty acid metabolism</keyword>
<protein>
    <submittedName>
        <fullName evidence="7">3-methylmercaptopropionyl-CoA ligase, DmdB</fullName>
        <ecNumber evidence="7">6.2.1.-</ecNumber>
    </submittedName>
</protein>
<dbReference type="Gene3D" id="3.40.50.12780">
    <property type="entry name" value="N-terminal domain of ligase-like"/>
    <property type="match status" value="1"/>
</dbReference>
<evidence type="ECO:0000259" key="5">
    <source>
        <dbReference type="Pfam" id="PF00501"/>
    </source>
</evidence>
<dbReference type="GO" id="GO:0006631">
    <property type="term" value="P:fatty acid metabolic process"/>
    <property type="evidence" value="ECO:0007669"/>
    <property type="project" value="UniProtKB-KW"/>
</dbReference>
<sequence length="550" mass="60772">MTNMYEAGLARREANHVPLTPIDFIARAAEVYGDRLAVVHGDVRRTWRETYERARRLASALQRAGVARGETVAALLPNIPPMIEAHFGVPMAGAVLNTLNTRLDAASILYMLRHGEAKALIVDSEYGELALRAAREFPQLRVISVSDAQPADTRHFPSATDYEAFLQEGDPQFAWTLPADEWDAIALNYTSGTTGEPKGVVYHHRGAYLNALSNILEWDMPKHAVYLWTLPLFHCNGWCFPWTVAARAGVNVCLRKFDPKLVFELIRRERITHYCGAPIVQSALANAPAEWRDGIAHRVSTMVAGAAPSPAVIARMKAIGFDLTHVYGLTEVYGPASVCAKQDAWDALDDDERARLNARQGVRYHLQAAVDVRDPDTLEPVPRDGETIGELMFRGNICMKGYLKNERATEAAFRGGWFHTGDLGVITEDGYVRIKDRSKDIIISGGENISSIEIEDALYRHPAVSVAAVVAMPDAKWGEVPCAFVELKDGVDASAEEIIAHCRQLLAGFKLPKAVYFGELPKTSTGKIQKFELRARVKSSSAIDQEPEKK</sequence>
<feature type="domain" description="AMP-binding enzyme C-terminal" evidence="6">
    <location>
        <begin position="453"/>
        <end position="527"/>
    </location>
</feature>
<evidence type="ECO:0000256" key="4">
    <source>
        <dbReference type="ARBA" id="ARBA00023098"/>
    </source>
</evidence>
<dbReference type="PROSITE" id="PS00455">
    <property type="entry name" value="AMP_BINDING"/>
    <property type="match status" value="1"/>
</dbReference>
<feature type="domain" description="AMP-dependent synthetase/ligase" evidence="5">
    <location>
        <begin position="26"/>
        <end position="403"/>
    </location>
</feature>
<dbReference type="PANTHER" id="PTHR43859">
    <property type="entry name" value="ACYL-ACTIVATING ENZYME"/>
    <property type="match status" value="1"/>
</dbReference>
<dbReference type="Gene3D" id="3.30.300.30">
    <property type="match status" value="1"/>
</dbReference>
<evidence type="ECO:0000256" key="3">
    <source>
        <dbReference type="ARBA" id="ARBA00022832"/>
    </source>
</evidence>
<evidence type="ECO:0000259" key="6">
    <source>
        <dbReference type="Pfam" id="PF13193"/>
    </source>
</evidence>
<dbReference type="CDD" id="cd12118">
    <property type="entry name" value="ttLC_FACS_AEE21_like"/>
    <property type="match status" value="1"/>
</dbReference>
<dbReference type="Proteomes" id="UP000019146">
    <property type="component" value="Chromosome 2"/>
</dbReference>
<dbReference type="InterPro" id="IPR000873">
    <property type="entry name" value="AMP-dep_synth/lig_dom"/>
</dbReference>
<dbReference type="AlphaFoldDB" id="A0A0P0RIT1"/>
<keyword evidence="4" id="KW-0443">Lipid metabolism</keyword>
<reference evidence="7 8" key="1">
    <citation type="journal article" date="2014" name="Genome Announc.">
        <title>Draft Genome Sequence of the Haloacid-Degrading Burkholderia caribensis Strain MBA4.</title>
        <authorList>
            <person name="Pan Y."/>
            <person name="Kong K.F."/>
            <person name="Tsang J.S."/>
        </authorList>
    </citation>
    <scope>NUCLEOTIDE SEQUENCE [LARGE SCALE GENOMIC DNA]</scope>
    <source>
        <strain evidence="7 8">MBA4</strain>
    </source>
</reference>
<dbReference type="InterPro" id="IPR025110">
    <property type="entry name" value="AMP-bd_C"/>
</dbReference>
<proteinExistence type="inferred from homology"/>
<gene>
    <name evidence="7" type="ORF">K788_0000303</name>
</gene>
<accession>A0A0P0RIT1</accession>
<dbReference type="GO" id="GO:0016874">
    <property type="term" value="F:ligase activity"/>
    <property type="evidence" value="ECO:0007669"/>
    <property type="project" value="UniProtKB-KW"/>
</dbReference>
<dbReference type="NCBIfam" id="NF006020">
    <property type="entry name" value="PRK08162.1"/>
    <property type="match status" value="1"/>
</dbReference>
<dbReference type="InterPro" id="IPR042099">
    <property type="entry name" value="ANL_N_sf"/>
</dbReference>
<dbReference type="FunFam" id="3.30.300.30:FF:000008">
    <property type="entry name" value="2,3-dihydroxybenzoate-AMP ligase"/>
    <property type="match status" value="1"/>
</dbReference>
<dbReference type="RefSeq" id="WP_035997729.1">
    <property type="nucleotide sequence ID" value="NZ_CP012747.1"/>
</dbReference>
<dbReference type="FunFam" id="3.40.50.12780:FF:000003">
    <property type="entry name" value="Long-chain-fatty-acid--CoA ligase FadD"/>
    <property type="match status" value="1"/>
</dbReference>
<evidence type="ECO:0000313" key="7">
    <source>
        <dbReference type="EMBL" id="ALL68673.1"/>
    </source>
</evidence>